<dbReference type="InterPro" id="IPR047589">
    <property type="entry name" value="DUF11_rpt"/>
</dbReference>
<keyword evidence="2" id="KW-1185">Reference proteome</keyword>
<sequence>MMKRLLLLLLLVLFNIIHIQAQKQVQKYPKPVREIVKEKTSQRPDRPFTNRLGAGGVNLRGDITFIANNIISRSSGSDTPDVPYNGNSTNGSFNMQYIDIDGDPSTESSSRAGLTLPACSRVSYAGLYWGAVYPYANWSNTDSSTRDPNKDQIKFKIPGDINYRNITGTVIYDSPDQPSLRPYLYYSDVTALLAGLGTNANGDYYVADIKATVGVDNINGVGGAGGWTLVVIYENENLSSKNISIFDGFTSIDPNINSSETISYSGFKTIPVGPVRAKLLVGVLEGDKGIGGDSFQIQDTNGDYIDQETPNVNPAQFGWVWDPAIGWVWRRNYNFFNGSISENDAFLTDRTPNSENTLGFDIDLYQLNNNGNGIIANDQTSASLRFTTSGDVYWAFLNALSVEIIEPKIQLIKTIEDAAGNDISGAPVGLGNELFYTVRFQNVGTDNALNTEIVDLLPKNVDLIESDLILPAGLTAANYTYTPPAAGNGFRGELRFNIPDSMVEEGDPAYEIKIKVQVVSSCNDLRDVCSNRIENQAFANYDSDEGGTPRVINEPSFAGIDACNFGIVGTSNFLVDTSGCTFERDQILCGADTDLVAGNGFTSYSWVNANNPGVVIGTSQTLTVTQGGTYIVTKTAPVGCIDSTETINVIAFNNQPNPLAASADQILTSCPSNGEALAEIYLCGDGSTRQINLPFAAGSATTVQWFQLDESSCPDQTVAGCANVNSACTWNSLGTELSRTFSDAGEYRLDVLYDGQCPEQYYFNVYKATLNPNIVKEDILCGSSADITINNIPVGYEYSLTGPGGFNAPFQTGNTFTVTQPGDYDLSIRLAGSSAAACTYTFPSINIQEETIDLDVITTNMQCANEQAQIRIQANNVPGDYTYTLTQGGATVATFGPVATNDHTFNVTDGGVYTVTVSTADCTATQMVTIVEPAELNLNAVATKDISCLNGASNGIITLNATGGTLNTGDSYSFAVWSKDGVNLHASIAAIPPSDYFTNTTYNVVNGQEGTYTFVVVDSNNCSTISGPVTINVEPPLQFTHTATDISCNGLTDGRIEVNVVGSDLGFAPIEYSLDGGTNWNTTGVFNNLAANANYTVTIRASKTGYQCNYEITNIAINEPTALAGGSVAATDLSCNAAGATILGTLTFTAPTGGTGAYTYYYRLTGAATFSVAAGTTVSNLPAGTYNTRVEDANGCSRDLNDVTIGALPAAPTLGSSIVYNCDGTANVTITPNVGTYTYSLDGAAAQSSNVFNNVAVGAHTFTVTYGSACTEDIVVNVASGQAFTGSVVGSTDSECNGSDNGTITISANNFTGGSYEYSTDGGTTWSSTSDNPYRIVGLAAGSYHVFVRETSGALNCDVDLGTVTISEPPELILSASVTQAAVCTGASTGATITAVTNGGGTPPYTFSIDGGATWQTSPVFTNVAPSATDYIVMVRDSRSCNECGCTANLFENGSFESPALASTGFRQRNEDDVPGWDTTDPSNRIEIWYNNFLGVTPHDGVALAELNARNAGALYQEYCTEPGDVINWSVAHRGRIGEDEASVRIGGDLATAPVVETMKDGTSAWGVYSGTYVVPAGQSTTIIAFEAVSTATGNLSVGNLIDNVQITIAKNSCVPVSVTVDPPQTVTHTGTVTQCYDGSNGEIVVNVTQGNGDYQFSLNGGPWQTPTPSTGTTYTFSGLTPNTYTVDVRDGSGCLSTQT</sequence>
<dbReference type="NCBIfam" id="TIGR01451">
    <property type="entry name" value="B_ant_repeat"/>
    <property type="match status" value="1"/>
</dbReference>
<feature type="non-terminal residue" evidence="1">
    <location>
        <position position="1700"/>
    </location>
</feature>
<comment type="caution">
    <text evidence="1">The sequence shown here is derived from an EMBL/GenBank/DDBJ whole genome shotgun (WGS) entry which is preliminary data.</text>
</comment>
<dbReference type="InterPro" id="IPR036278">
    <property type="entry name" value="Sialidase_sf"/>
</dbReference>
<organism evidence="1 2">
    <name type="scientific">Tenacibaculum aiptasiae</name>
    <dbReference type="NCBI Taxonomy" id="426481"/>
    <lineage>
        <taxon>Bacteria</taxon>
        <taxon>Pseudomonadati</taxon>
        <taxon>Bacteroidota</taxon>
        <taxon>Flavobacteriia</taxon>
        <taxon>Flavobacteriales</taxon>
        <taxon>Flavobacteriaceae</taxon>
        <taxon>Tenacibaculum</taxon>
    </lineage>
</organism>
<dbReference type="SUPFAM" id="SSF50939">
    <property type="entry name" value="Sialidases"/>
    <property type="match status" value="1"/>
</dbReference>
<dbReference type="InterPro" id="IPR025667">
    <property type="entry name" value="SprB_repeat"/>
</dbReference>
<gene>
    <name evidence="1" type="ORF">F7018_17480</name>
</gene>
<dbReference type="EMBL" id="WAAU01000037">
    <property type="protein sequence ID" value="KAB1153138.1"/>
    <property type="molecule type" value="Genomic_DNA"/>
</dbReference>
<proteinExistence type="predicted"/>
<reference evidence="1 2" key="1">
    <citation type="submission" date="2019-09" db="EMBL/GenBank/DDBJ databases">
        <authorList>
            <person name="Cao W.R."/>
        </authorList>
    </citation>
    <scope>NUCLEOTIDE SEQUENCE [LARGE SCALE GENOMIC DNA]</scope>
    <source>
        <strain evidence="2">a4</strain>
    </source>
</reference>
<evidence type="ECO:0008006" key="3">
    <source>
        <dbReference type="Google" id="ProtNLM"/>
    </source>
</evidence>
<name>A0A7J5A6I1_9FLAO</name>
<accession>A0A7J5A6I1</accession>
<protein>
    <recommendedName>
        <fullName evidence="3">T9SS type B sorting domain-containing protein</fullName>
    </recommendedName>
</protein>
<dbReference type="Pfam" id="PF13573">
    <property type="entry name" value="SprB"/>
    <property type="match status" value="2"/>
</dbReference>
<evidence type="ECO:0000313" key="2">
    <source>
        <dbReference type="Proteomes" id="UP000467305"/>
    </source>
</evidence>
<dbReference type="Proteomes" id="UP000467305">
    <property type="component" value="Unassembled WGS sequence"/>
</dbReference>
<evidence type="ECO:0000313" key="1">
    <source>
        <dbReference type="EMBL" id="KAB1153138.1"/>
    </source>
</evidence>